<evidence type="ECO:0000313" key="6">
    <source>
        <dbReference type="EMBL" id="GAA3641271.1"/>
    </source>
</evidence>
<dbReference type="InterPro" id="IPR049445">
    <property type="entry name" value="TetR_SbtR-like_C"/>
</dbReference>
<accession>A0ABP7AWH5</accession>
<keyword evidence="3" id="KW-0804">Transcription</keyword>
<proteinExistence type="predicted"/>
<evidence type="ECO:0000256" key="3">
    <source>
        <dbReference type="ARBA" id="ARBA00023163"/>
    </source>
</evidence>
<dbReference type="Pfam" id="PF21597">
    <property type="entry name" value="TetR_C_43"/>
    <property type="match status" value="1"/>
</dbReference>
<evidence type="ECO:0000256" key="4">
    <source>
        <dbReference type="PROSITE-ProRule" id="PRU00335"/>
    </source>
</evidence>
<evidence type="ECO:0000313" key="7">
    <source>
        <dbReference type="Proteomes" id="UP001501490"/>
    </source>
</evidence>
<dbReference type="Pfam" id="PF00440">
    <property type="entry name" value="TetR_N"/>
    <property type="match status" value="1"/>
</dbReference>
<keyword evidence="1" id="KW-0805">Transcription regulation</keyword>
<dbReference type="InterPro" id="IPR036271">
    <property type="entry name" value="Tet_transcr_reg_TetR-rel_C_sf"/>
</dbReference>
<dbReference type="SUPFAM" id="SSF46689">
    <property type="entry name" value="Homeodomain-like"/>
    <property type="match status" value="1"/>
</dbReference>
<dbReference type="InterPro" id="IPR009057">
    <property type="entry name" value="Homeodomain-like_sf"/>
</dbReference>
<dbReference type="PRINTS" id="PR00455">
    <property type="entry name" value="HTHTETR"/>
</dbReference>
<keyword evidence="7" id="KW-1185">Reference proteome</keyword>
<dbReference type="PANTHER" id="PTHR30055">
    <property type="entry name" value="HTH-TYPE TRANSCRIPTIONAL REGULATOR RUTR"/>
    <property type="match status" value="1"/>
</dbReference>
<sequence length="225" mass="24489">MTETGAPKKARAMRRDAVRNRERLLVAARELFAEQGLEVTLDDIARHAGVGVGTAYRRFANKGELLAAIFAGQTVELAAAADAGLVDPDPWHGLVGYLETALALQLRDRGLAQIVSGDRISVEQYDWNREVMAPKNRALVARAREAGVLREDIEGTDLTFIQVGLNAIMTRSRDAHPDLYRRYLRLLLDGLRARPGSPTPLPVAALTSDQTHAVMGPTSRSTAIG</sequence>
<dbReference type="InterPro" id="IPR050109">
    <property type="entry name" value="HTH-type_TetR-like_transc_reg"/>
</dbReference>
<dbReference type="PROSITE" id="PS01081">
    <property type="entry name" value="HTH_TETR_1"/>
    <property type="match status" value="1"/>
</dbReference>
<feature type="domain" description="HTH tetR-type" evidence="5">
    <location>
        <begin position="18"/>
        <end position="77"/>
    </location>
</feature>
<organism evidence="6 7">
    <name type="scientific">Microlunatus ginsengisoli</name>
    <dbReference type="NCBI Taxonomy" id="363863"/>
    <lineage>
        <taxon>Bacteria</taxon>
        <taxon>Bacillati</taxon>
        <taxon>Actinomycetota</taxon>
        <taxon>Actinomycetes</taxon>
        <taxon>Propionibacteriales</taxon>
        <taxon>Propionibacteriaceae</taxon>
        <taxon>Microlunatus</taxon>
    </lineage>
</organism>
<keyword evidence="2 4" id="KW-0238">DNA-binding</keyword>
<protein>
    <submittedName>
        <fullName evidence="6">TetR/AcrR family transcriptional regulator</fullName>
    </submittedName>
</protein>
<evidence type="ECO:0000256" key="2">
    <source>
        <dbReference type="ARBA" id="ARBA00023125"/>
    </source>
</evidence>
<feature type="DNA-binding region" description="H-T-H motif" evidence="4">
    <location>
        <begin position="40"/>
        <end position="59"/>
    </location>
</feature>
<dbReference type="SUPFAM" id="SSF48498">
    <property type="entry name" value="Tetracyclin repressor-like, C-terminal domain"/>
    <property type="match status" value="1"/>
</dbReference>
<dbReference type="EMBL" id="BAABAB010000051">
    <property type="protein sequence ID" value="GAA3641271.1"/>
    <property type="molecule type" value="Genomic_DNA"/>
</dbReference>
<dbReference type="InterPro" id="IPR001647">
    <property type="entry name" value="HTH_TetR"/>
</dbReference>
<dbReference type="InterPro" id="IPR023772">
    <property type="entry name" value="DNA-bd_HTH_TetR-type_CS"/>
</dbReference>
<comment type="caution">
    <text evidence="6">The sequence shown here is derived from an EMBL/GenBank/DDBJ whole genome shotgun (WGS) entry which is preliminary data.</text>
</comment>
<dbReference type="RefSeq" id="WP_344809791.1">
    <property type="nucleotide sequence ID" value="NZ_BAABAB010000051.1"/>
</dbReference>
<evidence type="ECO:0000259" key="5">
    <source>
        <dbReference type="PROSITE" id="PS50977"/>
    </source>
</evidence>
<gene>
    <name evidence="6" type="ORF">GCM10022236_49940</name>
</gene>
<reference evidence="7" key="1">
    <citation type="journal article" date="2019" name="Int. J. Syst. Evol. Microbiol.">
        <title>The Global Catalogue of Microorganisms (GCM) 10K type strain sequencing project: providing services to taxonomists for standard genome sequencing and annotation.</title>
        <authorList>
            <consortium name="The Broad Institute Genomics Platform"/>
            <consortium name="The Broad Institute Genome Sequencing Center for Infectious Disease"/>
            <person name="Wu L."/>
            <person name="Ma J."/>
        </authorList>
    </citation>
    <scope>NUCLEOTIDE SEQUENCE [LARGE SCALE GENOMIC DNA]</scope>
    <source>
        <strain evidence="7">JCM 16929</strain>
    </source>
</reference>
<dbReference type="PROSITE" id="PS50977">
    <property type="entry name" value="HTH_TETR_2"/>
    <property type="match status" value="1"/>
</dbReference>
<dbReference type="PANTHER" id="PTHR30055:SF234">
    <property type="entry name" value="HTH-TYPE TRANSCRIPTIONAL REGULATOR BETI"/>
    <property type="match status" value="1"/>
</dbReference>
<dbReference type="Proteomes" id="UP001501490">
    <property type="component" value="Unassembled WGS sequence"/>
</dbReference>
<name>A0ABP7AWH5_9ACTN</name>
<dbReference type="Gene3D" id="1.10.357.10">
    <property type="entry name" value="Tetracycline Repressor, domain 2"/>
    <property type="match status" value="1"/>
</dbReference>
<evidence type="ECO:0000256" key="1">
    <source>
        <dbReference type="ARBA" id="ARBA00023015"/>
    </source>
</evidence>